<sequence length="196" mass="20797">MDDVFIAAVSLRATARLRDSQATEVGCVLGGRAMTTPLMIERCWARCAGLAVLGSLCWARCAGLAVLSSLCWARCVGSLCGLAVRCVPSGSELQGTRTVAHEAAAHNKLVRSSGAVRGLQRAWANVGCCGARTFQGRKRWIAFLAAGLGDTFDGCAVRARYALCALWTSKLWQHLSFSRDMGSLCTVACVPLSAKL</sequence>
<reference evidence="1" key="2">
    <citation type="submission" date="2019-09" db="EMBL/GenBank/DDBJ databases">
        <title>Expansion of phycobilisome linker gene families in mesophilic red algae.</title>
        <authorList>
            <person name="Lee J."/>
        </authorList>
    </citation>
    <scope>NUCLEOTIDE SEQUENCE [LARGE SCALE GENOMIC DNA]</scope>
    <source>
        <strain evidence="1">CCMP 1328</strain>
        <tissue evidence="1">Unicellular</tissue>
    </source>
</reference>
<dbReference type="EMBL" id="VRMN01000046">
    <property type="protein sequence ID" value="KAA8490216.1"/>
    <property type="molecule type" value="Genomic_DNA"/>
</dbReference>
<evidence type="ECO:0000313" key="2">
    <source>
        <dbReference type="EMBL" id="KAA8490220.1"/>
    </source>
</evidence>
<proteinExistence type="predicted"/>
<evidence type="ECO:0000313" key="4">
    <source>
        <dbReference type="Proteomes" id="UP000324585"/>
    </source>
</evidence>
<dbReference type="AlphaFoldDB" id="A0A5J4YFC5"/>
<name>A0A5J4YFC5_PORPP</name>
<dbReference type="EMBL" id="VRMN01000045">
    <property type="protein sequence ID" value="KAA8490220.1"/>
    <property type="molecule type" value="Genomic_DNA"/>
</dbReference>
<evidence type="ECO:0000313" key="3">
    <source>
        <dbReference type="EMBL" id="KAA8497457.1"/>
    </source>
</evidence>
<organism evidence="1 4">
    <name type="scientific">Porphyridium purpureum</name>
    <name type="common">Red alga</name>
    <name type="synonym">Porphyridium cruentum</name>
    <dbReference type="NCBI Taxonomy" id="35688"/>
    <lineage>
        <taxon>Eukaryota</taxon>
        <taxon>Rhodophyta</taxon>
        <taxon>Bangiophyceae</taxon>
        <taxon>Porphyridiales</taxon>
        <taxon>Porphyridiaceae</taxon>
        <taxon>Porphyridium</taxon>
    </lineage>
</organism>
<accession>A0A5J4YFC5</accession>
<keyword evidence="4" id="KW-1185">Reference proteome</keyword>
<dbReference type="Proteomes" id="UP000324585">
    <property type="component" value="Unassembled WGS sequence"/>
</dbReference>
<dbReference type="EMBL" id="VRMN01000002">
    <property type="protein sequence ID" value="KAA8497457.1"/>
    <property type="molecule type" value="Genomic_DNA"/>
</dbReference>
<comment type="caution">
    <text evidence="1">The sequence shown here is derived from an EMBL/GenBank/DDBJ whole genome shotgun (WGS) entry which is preliminary data.</text>
</comment>
<gene>
    <name evidence="3" type="ORF">FVE85_1186</name>
    <name evidence="1" type="ORF">FVE85_3861</name>
    <name evidence="2" type="ORF">FVE85_9787</name>
</gene>
<evidence type="ECO:0000313" key="1">
    <source>
        <dbReference type="EMBL" id="KAA8490216.1"/>
    </source>
</evidence>
<protein>
    <submittedName>
        <fullName evidence="1">Uncharacterized protein</fullName>
    </submittedName>
</protein>
<reference evidence="4" key="1">
    <citation type="journal article" date="2019" name="Nat. Commun.">
        <title>Expansion of phycobilisome linker gene families in mesophilic red algae.</title>
        <authorList>
            <person name="Lee J."/>
            <person name="Kim D."/>
            <person name="Bhattacharya D."/>
            <person name="Yoon H.S."/>
        </authorList>
    </citation>
    <scope>NUCLEOTIDE SEQUENCE [LARGE SCALE GENOMIC DNA]</scope>
    <source>
        <strain evidence="4">CCMP 1328</strain>
    </source>
</reference>